<accession>A0A543B2I7</accession>
<gene>
    <name evidence="3" type="ORF">FB566_4655</name>
</gene>
<feature type="compositionally biased region" description="Basic and acidic residues" evidence="1">
    <location>
        <begin position="21"/>
        <end position="35"/>
    </location>
</feature>
<evidence type="ECO:0000259" key="2">
    <source>
        <dbReference type="Pfam" id="PF04149"/>
    </source>
</evidence>
<dbReference type="EMBL" id="VFOW01000001">
    <property type="protein sequence ID" value="TQL79054.1"/>
    <property type="molecule type" value="Genomic_DNA"/>
</dbReference>
<dbReference type="InParanoid" id="A0A543B2I7"/>
<reference evidence="3 4" key="1">
    <citation type="submission" date="2019-06" db="EMBL/GenBank/DDBJ databases">
        <title>Sequencing the genomes of 1000 actinobacteria strains.</title>
        <authorList>
            <person name="Klenk H.-P."/>
        </authorList>
    </citation>
    <scope>NUCLEOTIDE SEQUENCE [LARGE SCALE GENOMIC DNA]</scope>
    <source>
        <strain evidence="3 4">DSM 45928</strain>
    </source>
</reference>
<dbReference type="RefSeq" id="WP_142044072.1">
    <property type="nucleotide sequence ID" value="NZ_JBHTGS010000002.1"/>
</dbReference>
<protein>
    <submittedName>
        <fullName evidence="3">Uncharacterized protein DUF397</fullName>
    </submittedName>
</protein>
<dbReference type="Pfam" id="PF04149">
    <property type="entry name" value="DUF397"/>
    <property type="match status" value="1"/>
</dbReference>
<sequence length="89" mass="9743">MKSPWRKSSRSGGQGNCVEARLNHTPEVRDSKMGDDSPILRLSPNDFTALLNSVKLQRLVTAVHQPVDRCFTFGGDRVGTSGCVGAQHY</sequence>
<name>A0A543B2I7_9ACTN</name>
<dbReference type="AlphaFoldDB" id="A0A543B2I7"/>
<proteinExistence type="predicted"/>
<dbReference type="OrthoDB" id="4301277at2"/>
<comment type="caution">
    <text evidence="3">The sequence shown here is derived from an EMBL/GenBank/DDBJ whole genome shotgun (WGS) entry which is preliminary data.</text>
</comment>
<evidence type="ECO:0000313" key="3">
    <source>
        <dbReference type="EMBL" id="TQL79054.1"/>
    </source>
</evidence>
<feature type="domain" description="DUF397" evidence="2">
    <location>
        <begin position="5"/>
        <end position="55"/>
    </location>
</feature>
<organism evidence="3 4">
    <name type="scientific">Stackebrandtia endophytica</name>
    <dbReference type="NCBI Taxonomy" id="1496996"/>
    <lineage>
        <taxon>Bacteria</taxon>
        <taxon>Bacillati</taxon>
        <taxon>Actinomycetota</taxon>
        <taxon>Actinomycetes</taxon>
        <taxon>Glycomycetales</taxon>
        <taxon>Glycomycetaceae</taxon>
        <taxon>Stackebrandtia</taxon>
    </lineage>
</organism>
<evidence type="ECO:0000313" key="4">
    <source>
        <dbReference type="Proteomes" id="UP000317043"/>
    </source>
</evidence>
<feature type="region of interest" description="Disordered" evidence="1">
    <location>
        <begin position="1"/>
        <end position="37"/>
    </location>
</feature>
<keyword evidence="4" id="KW-1185">Reference proteome</keyword>
<dbReference type="Proteomes" id="UP000317043">
    <property type="component" value="Unassembled WGS sequence"/>
</dbReference>
<evidence type="ECO:0000256" key="1">
    <source>
        <dbReference type="SAM" id="MobiDB-lite"/>
    </source>
</evidence>
<dbReference type="InterPro" id="IPR007278">
    <property type="entry name" value="DUF397"/>
</dbReference>